<dbReference type="KEGG" id="tact:SG35_026790"/>
<dbReference type="EMBL" id="CP059735">
    <property type="protein sequence ID" value="WDD98793.1"/>
    <property type="molecule type" value="Genomic_DNA"/>
</dbReference>
<keyword evidence="2 5" id="KW-0808">Transferase</keyword>
<dbReference type="GO" id="GO:0009447">
    <property type="term" value="P:putrescine catabolic process"/>
    <property type="evidence" value="ECO:0007669"/>
    <property type="project" value="TreeGrafter"/>
</dbReference>
<evidence type="ECO:0000256" key="4">
    <source>
        <dbReference type="RuleBase" id="RU003560"/>
    </source>
</evidence>
<sequence>MTTNIEQFNAHAPNSWQQEFIGKVVIKAKNATLTYQDGSEAIDLASGGFGHQQADITQAVKKQVALMPLSNRVMISPTLAEFVKTLDQATPAPLSVSYICNSGEEAFDGSLKLAKGLHRDRFKVVVVRGSDFGSLSFASLFKEINAPTLAHLPLKPVFVEANDEEMLLRAIDDETLAVVYEPVLVGDDITVLSADYLTCMRELCHQSQAIMIAYEVNSGMGRFGVDFASELSGIAPDTLVLGGALNGGCVPVGAYVTRKAINDAVYGDKNPSLHGSTTGGNPASCVAGQKAVEVLQSKKLSARQSTLGQRFSQELMCRDKVEVKHLGSLVLLNFANHKLADSFRQQAVAAGINIARGKENTLTLKAPLTITDREVDTAIATLNQVALNLFENKEIA</sequence>
<protein>
    <submittedName>
        <fullName evidence="5">Aspartate aminotransferase family protein</fullName>
    </submittedName>
</protein>
<dbReference type="GO" id="GO:0042802">
    <property type="term" value="F:identical protein binding"/>
    <property type="evidence" value="ECO:0007669"/>
    <property type="project" value="TreeGrafter"/>
</dbReference>
<dbReference type="SUPFAM" id="SSF53383">
    <property type="entry name" value="PLP-dependent transferases"/>
    <property type="match status" value="1"/>
</dbReference>
<dbReference type="RefSeq" id="WP_053043208.1">
    <property type="nucleotide sequence ID" value="NZ_CP059735.1"/>
</dbReference>
<evidence type="ECO:0000256" key="3">
    <source>
        <dbReference type="ARBA" id="ARBA00022898"/>
    </source>
</evidence>
<reference evidence="5 6" key="2">
    <citation type="journal article" date="2022" name="Mar. Drugs">
        <title>Bioassay-Guided Fractionation Leads to the Detection of Cholic Acid Generated by the Rare Thalassomonas sp.</title>
        <authorList>
            <person name="Pheiffer F."/>
            <person name="Schneider Y.K."/>
            <person name="Hansen E.H."/>
            <person name="Andersen J.H."/>
            <person name="Isaksson J."/>
            <person name="Busche T."/>
            <person name="R C."/>
            <person name="Kalinowski J."/>
            <person name="Zyl L.V."/>
            <person name="Trindade M."/>
        </authorList>
    </citation>
    <scope>NUCLEOTIDE SEQUENCE [LARGE SCALE GENOMIC DNA]</scope>
    <source>
        <strain evidence="5 6">A5K-106</strain>
    </source>
</reference>
<dbReference type="InterPro" id="IPR015421">
    <property type="entry name" value="PyrdxlP-dep_Trfase_major"/>
</dbReference>
<keyword evidence="2 5" id="KW-0032">Aminotransferase</keyword>
<dbReference type="AlphaFoldDB" id="A0AAE9YR78"/>
<dbReference type="Gene3D" id="3.40.640.10">
    <property type="entry name" value="Type I PLP-dependent aspartate aminotransferase-like (Major domain)"/>
    <property type="match status" value="1"/>
</dbReference>
<comment type="similarity">
    <text evidence="4">Belongs to the class-III pyridoxal-phosphate-dependent aminotransferase family.</text>
</comment>
<dbReference type="InterPro" id="IPR050103">
    <property type="entry name" value="Class-III_PLP-dep_AT"/>
</dbReference>
<dbReference type="InterPro" id="IPR015422">
    <property type="entry name" value="PyrdxlP-dep_Trfase_small"/>
</dbReference>
<dbReference type="PANTHER" id="PTHR11986:SF112">
    <property type="entry name" value="PUTRESCINE AMINOTRANSFERASE"/>
    <property type="match status" value="1"/>
</dbReference>
<proteinExistence type="inferred from homology"/>
<evidence type="ECO:0000256" key="2">
    <source>
        <dbReference type="ARBA" id="ARBA00022576"/>
    </source>
</evidence>
<dbReference type="Proteomes" id="UP000032568">
    <property type="component" value="Chromosome"/>
</dbReference>
<dbReference type="InterPro" id="IPR015424">
    <property type="entry name" value="PyrdxlP-dep_Trfase"/>
</dbReference>
<dbReference type="Pfam" id="PF00202">
    <property type="entry name" value="Aminotran_3"/>
    <property type="match status" value="1"/>
</dbReference>
<organism evidence="5 6">
    <name type="scientific">Thalassomonas actiniarum</name>
    <dbReference type="NCBI Taxonomy" id="485447"/>
    <lineage>
        <taxon>Bacteria</taxon>
        <taxon>Pseudomonadati</taxon>
        <taxon>Pseudomonadota</taxon>
        <taxon>Gammaproteobacteria</taxon>
        <taxon>Alteromonadales</taxon>
        <taxon>Colwelliaceae</taxon>
        <taxon>Thalassomonas</taxon>
    </lineage>
</organism>
<keyword evidence="6" id="KW-1185">Reference proteome</keyword>
<dbReference type="PANTHER" id="PTHR11986">
    <property type="entry name" value="AMINOTRANSFERASE CLASS III"/>
    <property type="match status" value="1"/>
</dbReference>
<reference evidence="5 6" key="1">
    <citation type="journal article" date="2015" name="Genome Announc.">
        <title>Draft Genome Sequences of Marine Isolates of Thalassomonas viridans and Thalassomonas actiniarum.</title>
        <authorList>
            <person name="Olonade I."/>
            <person name="van Zyl L.J."/>
            <person name="Trindade M."/>
        </authorList>
    </citation>
    <scope>NUCLEOTIDE SEQUENCE [LARGE SCALE GENOMIC DNA]</scope>
    <source>
        <strain evidence="5 6">A5K-106</strain>
    </source>
</reference>
<accession>A0AAE9YR78</accession>
<keyword evidence="3 4" id="KW-0663">Pyridoxal phosphate</keyword>
<evidence type="ECO:0000313" key="6">
    <source>
        <dbReference type="Proteomes" id="UP000032568"/>
    </source>
</evidence>
<gene>
    <name evidence="5" type="ORF">SG35_026790</name>
</gene>
<dbReference type="GO" id="GO:0030170">
    <property type="term" value="F:pyridoxal phosphate binding"/>
    <property type="evidence" value="ECO:0007669"/>
    <property type="project" value="InterPro"/>
</dbReference>
<dbReference type="InterPro" id="IPR005814">
    <property type="entry name" value="Aminotrans_3"/>
</dbReference>
<evidence type="ECO:0000256" key="1">
    <source>
        <dbReference type="ARBA" id="ARBA00001933"/>
    </source>
</evidence>
<dbReference type="Gene3D" id="3.90.1150.10">
    <property type="entry name" value="Aspartate Aminotransferase, domain 1"/>
    <property type="match status" value="1"/>
</dbReference>
<comment type="cofactor">
    <cofactor evidence="1">
        <name>pyridoxal 5'-phosphate</name>
        <dbReference type="ChEBI" id="CHEBI:597326"/>
    </cofactor>
</comment>
<evidence type="ECO:0000313" key="5">
    <source>
        <dbReference type="EMBL" id="WDD98793.1"/>
    </source>
</evidence>
<dbReference type="GO" id="GO:0033094">
    <property type="term" value="F:putrescine--2-oxoglutarate transaminase activity"/>
    <property type="evidence" value="ECO:0007669"/>
    <property type="project" value="TreeGrafter"/>
</dbReference>
<name>A0AAE9YR78_9GAMM</name>